<evidence type="ECO:0000256" key="1">
    <source>
        <dbReference type="SAM" id="MobiDB-lite"/>
    </source>
</evidence>
<feature type="domain" description="Nuclear pore complex protein NUP96 C-terminal" evidence="2">
    <location>
        <begin position="173"/>
        <end position="483"/>
    </location>
</feature>
<evidence type="ECO:0000313" key="4">
    <source>
        <dbReference type="Proteomes" id="UP001642502"/>
    </source>
</evidence>
<accession>A0ABP0D876</accession>
<organism evidence="3 4">
    <name type="scientific">Sporothrix epigloea</name>
    <dbReference type="NCBI Taxonomy" id="1892477"/>
    <lineage>
        <taxon>Eukaryota</taxon>
        <taxon>Fungi</taxon>
        <taxon>Dikarya</taxon>
        <taxon>Ascomycota</taxon>
        <taxon>Pezizomycotina</taxon>
        <taxon>Sordariomycetes</taxon>
        <taxon>Sordariomycetidae</taxon>
        <taxon>Ophiostomatales</taxon>
        <taxon>Ophiostomataceae</taxon>
        <taxon>Sporothrix</taxon>
    </lineage>
</organism>
<dbReference type="EMBL" id="CAWUON010000006">
    <property type="protein sequence ID" value="CAK7264413.1"/>
    <property type="molecule type" value="Genomic_DNA"/>
</dbReference>
<dbReference type="Proteomes" id="UP001642502">
    <property type="component" value="Unassembled WGS sequence"/>
</dbReference>
<sequence length="684" mass="75715">MEIADRGSHDTAVKAIWSTDGACIIPETTGGDDNSEPMLKRISVFDSEGVALADYSIEDLSDHKDLIDLQVIHGVPTISTQRIPQIKAFAGFCEQANRRRSATTNDLVQQLGSYEHSVWKLASVLFDPIEESALDVADEARQRRNNLAKFWAHLIQDSAVSKNIEQSESPEVKAVLYLASRKVPEACRALLDSKNLKLATLVSMIGTSDAFKEDMREQVDDWQQNDAFSEFSIPLRSLYSLLGGNVSVLEGKKGGGVENRMNQIVLSSWLGLDWKQAFGLRLWYGITAGEGMEGAVAKYVEDLGQGHVPTPQPWYTARHDTPIEWSDPKWEEREDLLFGLLKVAAGLAKLEDVLEPENSQPSAFRYRFCWQMNQALSAAKCVSPAAKLSVEKADKLTSSYASEVLYQNAHAGGDGGGSAWVHAIWVLLHLSDRTCRTRAIQDVLMRHTGSLFAQNGAKASLYDKLVDDLKIPVQWVWQAAALYWRNQQKQPLLEAECLLRASAFADAHHIFVKELAPKAIVERNYSDIAEMLERLQPHRQHIKDWALGGEVYSRFLDLLTLQRGETLGGGASGSNSGLAPRTRGRQQQQARDEAEQASVQLLGVVEALAASLPSMYDSAIDALPTEMAAIAEMADVVAKETMALANKGRMDLTKISRLPLTADRRVRYSSDLASAYYREVMSAH</sequence>
<protein>
    <recommendedName>
        <fullName evidence="2">Nuclear pore complex protein NUP96 C-terminal domain-containing protein</fullName>
    </recommendedName>
</protein>
<keyword evidence="4" id="KW-1185">Reference proteome</keyword>
<evidence type="ECO:0000259" key="2">
    <source>
        <dbReference type="Pfam" id="PF12110"/>
    </source>
</evidence>
<dbReference type="Pfam" id="PF12110">
    <property type="entry name" value="Nup96"/>
    <property type="match status" value="1"/>
</dbReference>
<dbReference type="InterPro" id="IPR021967">
    <property type="entry name" value="Nup98_C"/>
</dbReference>
<name>A0ABP0D876_9PEZI</name>
<proteinExistence type="predicted"/>
<gene>
    <name evidence="3" type="ORF">SEPCBS119000_000986</name>
</gene>
<comment type="caution">
    <text evidence="3">The sequence shown here is derived from an EMBL/GenBank/DDBJ whole genome shotgun (WGS) entry which is preliminary data.</text>
</comment>
<evidence type="ECO:0000313" key="3">
    <source>
        <dbReference type="EMBL" id="CAK7264413.1"/>
    </source>
</evidence>
<reference evidence="3 4" key="1">
    <citation type="submission" date="2024-01" db="EMBL/GenBank/DDBJ databases">
        <authorList>
            <person name="Allen C."/>
            <person name="Tagirdzhanova G."/>
        </authorList>
    </citation>
    <scope>NUCLEOTIDE SEQUENCE [LARGE SCALE GENOMIC DNA]</scope>
    <source>
        <strain evidence="3 4">CBS 119000</strain>
    </source>
</reference>
<dbReference type="Gene3D" id="1.25.40.690">
    <property type="match status" value="1"/>
</dbReference>
<feature type="region of interest" description="Disordered" evidence="1">
    <location>
        <begin position="568"/>
        <end position="593"/>
    </location>
</feature>
<feature type="compositionally biased region" description="Low complexity" evidence="1">
    <location>
        <begin position="573"/>
        <end position="589"/>
    </location>
</feature>